<evidence type="ECO:0000313" key="7">
    <source>
        <dbReference type="EMBL" id="RCH54341.1"/>
    </source>
</evidence>
<dbReference type="Pfam" id="PF13620">
    <property type="entry name" value="CarboxypepD_reg"/>
    <property type="match status" value="1"/>
</dbReference>
<dbReference type="EMBL" id="QGDC01000007">
    <property type="protein sequence ID" value="RCH54341.1"/>
    <property type="molecule type" value="Genomic_DNA"/>
</dbReference>
<keyword evidence="8" id="KW-1185">Reference proteome</keyword>
<evidence type="ECO:0000259" key="6">
    <source>
        <dbReference type="Pfam" id="PF14905"/>
    </source>
</evidence>
<dbReference type="GO" id="GO:0009279">
    <property type="term" value="C:cell outer membrane"/>
    <property type="evidence" value="ECO:0007669"/>
    <property type="project" value="UniProtKB-SubCell"/>
</dbReference>
<dbReference type="InterPro" id="IPR008969">
    <property type="entry name" value="CarboxyPept-like_regulatory"/>
</dbReference>
<evidence type="ECO:0000313" key="8">
    <source>
        <dbReference type="Proteomes" id="UP000253209"/>
    </source>
</evidence>
<evidence type="ECO:0000256" key="2">
    <source>
        <dbReference type="ARBA" id="ARBA00023136"/>
    </source>
</evidence>
<feature type="chain" id="PRO_5016721881" description="Outer membrane protein beta-barrel domain-containing protein" evidence="5">
    <location>
        <begin position="23"/>
        <end position="811"/>
    </location>
</feature>
<evidence type="ECO:0000256" key="5">
    <source>
        <dbReference type="SAM" id="SignalP"/>
    </source>
</evidence>
<dbReference type="SUPFAM" id="SSF49464">
    <property type="entry name" value="Carboxypeptidase regulatory domain-like"/>
    <property type="match status" value="1"/>
</dbReference>
<evidence type="ECO:0000256" key="3">
    <source>
        <dbReference type="ARBA" id="ARBA00023237"/>
    </source>
</evidence>
<keyword evidence="5" id="KW-0732">Signal</keyword>
<feature type="domain" description="Outer membrane protein beta-barrel" evidence="6">
    <location>
        <begin position="386"/>
        <end position="780"/>
    </location>
</feature>
<dbReference type="Gene3D" id="2.40.170.20">
    <property type="entry name" value="TonB-dependent receptor, beta-barrel domain"/>
    <property type="match status" value="1"/>
</dbReference>
<dbReference type="Gene3D" id="2.170.130.10">
    <property type="entry name" value="TonB-dependent receptor, plug domain"/>
    <property type="match status" value="1"/>
</dbReference>
<dbReference type="Pfam" id="PF14905">
    <property type="entry name" value="OMP_b-brl_3"/>
    <property type="match status" value="1"/>
</dbReference>
<dbReference type="SUPFAM" id="SSF56935">
    <property type="entry name" value="Porins"/>
    <property type="match status" value="1"/>
</dbReference>
<evidence type="ECO:0000256" key="4">
    <source>
        <dbReference type="SAM" id="MobiDB-lite"/>
    </source>
</evidence>
<dbReference type="Gene3D" id="2.60.40.1120">
    <property type="entry name" value="Carboxypeptidase-like, regulatory domain"/>
    <property type="match status" value="1"/>
</dbReference>
<comment type="subcellular location">
    <subcellularLocation>
        <location evidence="1">Cell outer membrane</location>
    </subcellularLocation>
</comment>
<name>A0A367GNV2_9SPHI</name>
<keyword evidence="3" id="KW-0998">Cell outer membrane</keyword>
<dbReference type="OrthoDB" id="606851at2"/>
<dbReference type="RefSeq" id="WP_114005852.1">
    <property type="nucleotide sequence ID" value="NZ_QGDC01000007.1"/>
</dbReference>
<feature type="region of interest" description="Disordered" evidence="4">
    <location>
        <begin position="791"/>
        <end position="811"/>
    </location>
</feature>
<dbReference type="AlphaFoldDB" id="A0A367GNV2"/>
<keyword evidence="2" id="KW-0472">Membrane</keyword>
<reference evidence="7 8" key="1">
    <citation type="submission" date="2018-05" db="EMBL/GenBank/DDBJ databases">
        <title>Mucilaginibacter hurinus sp. nov., isolated from briquette warehouse soil.</title>
        <authorList>
            <person name="Choi L."/>
        </authorList>
    </citation>
    <scope>NUCLEOTIDE SEQUENCE [LARGE SCALE GENOMIC DNA]</scope>
    <source>
        <strain evidence="7 8">ZR32</strain>
    </source>
</reference>
<dbReference type="InterPro" id="IPR041700">
    <property type="entry name" value="OMP_b-brl_3"/>
</dbReference>
<comment type="caution">
    <text evidence="7">The sequence shown here is derived from an EMBL/GenBank/DDBJ whole genome shotgun (WGS) entry which is preliminary data.</text>
</comment>
<dbReference type="PANTHER" id="PTHR40980">
    <property type="entry name" value="PLUG DOMAIN-CONTAINING PROTEIN"/>
    <property type="match status" value="1"/>
</dbReference>
<dbReference type="InterPro" id="IPR036942">
    <property type="entry name" value="Beta-barrel_TonB_sf"/>
</dbReference>
<sequence>MKLLTRCLIAALFGLISSISNAQNTYTSIEGKVLTQFLFPAEAATVRLLNHPDSTLIASTISDKSGFFQFRNIKPGNYFIAVSKVGYKRFYTVKYQLSANNNVKATEIKLIPLTHQLKEVSIIAKKEFIEVRSDKTVLNVDRSIVAAGNSVLDVLKTAPGVRVTGDEVLFRGGQKALIAINGKTVQLSGDQLADMLKSYQSSMISQIELIANPSAKYDAAGGGVINIVLKKSRDQGLRINISESASIGERYKLNSTTNLNYRHKKLNLFGSYTYSESEIPRIWNTNRNILLNNLNTNYNVKYKGTTLMKSHSFNVGGDFSITPKQNIGVLLHGFVNKVGVDKDNATVISNNGTRDSSILTNSLINRNIDNLNYNINYRGVFGAYGQHTLTADADYSQYDRKSVENLQNNFFGSDDLPLRDPLLFRVNSPSNITVYSGNIDYTQLIKKHSVFDAGIKVSKVNSTNKIDFDSKQGSVLLPVKNLTDHFVYNEQINAAYVNLRRTFDKVTAIIGVRAEQTQANRKSLNPNRVADTTYFGIFPSVQVNYDVNDDHQLSFSYNRRITRPNYQDLNPFVGYIDRHTYSTGNPFLRPQYMSSFQVADIYLIKFKGALSYNVIKDFHTPVFRQNDTTLFTTRENIGTRHQIMAEVQAPFDIAKWWQISNFLEATYERYYYNIPGAKNRKAYDLIVRVNQTFTITPKLRAELNAFYETPTFFGIKDYREQYFINAGLGYTILRNQGNIKLAVSDIFNTQVDRYSSRFLNLDLRGREKPGTRFITATFTYRFGNTLLRNARKRSGGATEEQGRLSGSSAEN</sequence>
<accession>A0A367GNV2</accession>
<proteinExistence type="predicted"/>
<feature type="signal peptide" evidence="5">
    <location>
        <begin position="1"/>
        <end position="22"/>
    </location>
</feature>
<dbReference type="Proteomes" id="UP000253209">
    <property type="component" value="Unassembled WGS sequence"/>
</dbReference>
<organism evidence="7 8">
    <name type="scientific">Mucilaginibacter hurinus</name>
    <dbReference type="NCBI Taxonomy" id="2201324"/>
    <lineage>
        <taxon>Bacteria</taxon>
        <taxon>Pseudomonadati</taxon>
        <taxon>Bacteroidota</taxon>
        <taxon>Sphingobacteriia</taxon>
        <taxon>Sphingobacteriales</taxon>
        <taxon>Sphingobacteriaceae</taxon>
        <taxon>Mucilaginibacter</taxon>
    </lineage>
</organism>
<protein>
    <recommendedName>
        <fullName evidence="6">Outer membrane protein beta-barrel domain-containing protein</fullName>
    </recommendedName>
</protein>
<dbReference type="InterPro" id="IPR037066">
    <property type="entry name" value="Plug_dom_sf"/>
</dbReference>
<dbReference type="PANTHER" id="PTHR40980:SF4">
    <property type="entry name" value="TONB-DEPENDENT RECEPTOR-LIKE BETA-BARREL DOMAIN-CONTAINING PROTEIN"/>
    <property type="match status" value="1"/>
</dbReference>
<evidence type="ECO:0000256" key="1">
    <source>
        <dbReference type="ARBA" id="ARBA00004442"/>
    </source>
</evidence>
<gene>
    <name evidence="7" type="ORF">DJ568_13710</name>
</gene>